<accession>A0A662D0G8</accession>
<dbReference type="PANTHER" id="PTHR34547">
    <property type="entry name" value="YACP-LIKE NYN DOMAIN PROTEIN"/>
    <property type="match status" value="1"/>
</dbReference>
<reference evidence="1 2" key="1">
    <citation type="submission" date="2018-06" db="EMBL/GenBank/DDBJ databases">
        <title>Extensive metabolic versatility and redundancy in microbially diverse, dynamic hydrothermal sediments.</title>
        <authorList>
            <person name="Dombrowski N."/>
            <person name="Teske A."/>
            <person name="Baker B.J."/>
        </authorList>
    </citation>
    <scope>NUCLEOTIDE SEQUENCE [LARGE SCALE GENOMIC DNA]</scope>
    <source>
        <strain evidence="1">B7_G13</strain>
    </source>
</reference>
<dbReference type="Proteomes" id="UP000277457">
    <property type="component" value="Unassembled WGS sequence"/>
</dbReference>
<gene>
    <name evidence="1" type="ORF">DRZ78_02270</name>
</gene>
<organism evidence="1 2">
    <name type="scientific">Aerophobetes bacterium</name>
    <dbReference type="NCBI Taxonomy" id="2030807"/>
    <lineage>
        <taxon>Bacteria</taxon>
        <taxon>Candidatus Aerophobota</taxon>
    </lineage>
</organism>
<evidence type="ECO:0000313" key="1">
    <source>
        <dbReference type="EMBL" id="RLE07844.1"/>
    </source>
</evidence>
<dbReference type="InterPro" id="IPR010298">
    <property type="entry name" value="YacP-like"/>
</dbReference>
<comment type="caution">
    <text evidence="1">The sequence shown here is derived from an EMBL/GenBank/DDBJ whole genome shotgun (WGS) entry which is preliminary data.</text>
</comment>
<sequence>MRMIILVDGYNVIHQSPYLRSLLKRSVHQAQEKLISLMSNYCSLGKIEGCLIFDAYRRPSSEIEEEISPELKVVFTGKGKTADSYIEKFIFQRKLCYDYIYVITSDYSQRMTVADKKVLFISPRNFLEQLISCQKNLAREYSSTFPESHPKLSDYLEEKVKRKLEDLRG</sequence>
<evidence type="ECO:0008006" key="3">
    <source>
        <dbReference type="Google" id="ProtNLM"/>
    </source>
</evidence>
<evidence type="ECO:0000313" key="2">
    <source>
        <dbReference type="Proteomes" id="UP000277457"/>
    </source>
</evidence>
<dbReference type="EMBL" id="QMPY01000063">
    <property type="protein sequence ID" value="RLE07844.1"/>
    <property type="molecule type" value="Genomic_DNA"/>
</dbReference>
<protein>
    <recommendedName>
        <fullName evidence="3">NYN domain-containing protein</fullName>
    </recommendedName>
</protein>
<dbReference type="PANTHER" id="PTHR34547:SF1">
    <property type="entry name" value="YACP-LIKE NYN DOMAIN PROTEIN"/>
    <property type="match status" value="1"/>
</dbReference>
<name>A0A662D0G8_UNCAE</name>
<proteinExistence type="predicted"/>
<dbReference type="AlphaFoldDB" id="A0A662D0G8"/>
<dbReference type="Pfam" id="PF05991">
    <property type="entry name" value="NYN_YacP"/>
    <property type="match status" value="1"/>
</dbReference>